<reference evidence="10 11" key="1">
    <citation type="journal article" date="2016" name="Mol. Biol. Evol.">
        <title>Comparative Genomics of Early-Diverging Mushroom-Forming Fungi Provides Insights into the Origins of Lignocellulose Decay Capabilities.</title>
        <authorList>
            <person name="Nagy L.G."/>
            <person name="Riley R."/>
            <person name="Tritt A."/>
            <person name="Adam C."/>
            <person name="Daum C."/>
            <person name="Floudas D."/>
            <person name="Sun H."/>
            <person name="Yadav J.S."/>
            <person name="Pangilinan J."/>
            <person name="Larsson K.H."/>
            <person name="Matsuura K."/>
            <person name="Barry K."/>
            <person name="Labutti K."/>
            <person name="Kuo R."/>
            <person name="Ohm R.A."/>
            <person name="Bhattacharya S.S."/>
            <person name="Shirouzu T."/>
            <person name="Yoshinaga Y."/>
            <person name="Martin F.M."/>
            <person name="Grigoriev I.V."/>
            <person name="Hibbett D.S."/>
        </authorList>
    </citation>
    <scope>NUCLEOTIDE SEQUENCE [LARGE SCALE GENOMIC DNA]</scope>
    <source>
        <strain evidence="10 11">TUFC12733</strain>
    </source>
</reference>
<dbReference type="STRING" id="1330018.A0A167SDK5"/>
<dbReference type="PANTHER" id="PTHR40626:SF11">
    <property type="entry name" value="ZINC FINGER PROTEIN YPR022C"/>
    <property type="match status" value="1"/>
</dbReference>
<dbReference type="GO" id="GO:0000981">
    <property type="term" value="F:DNA-binding transcription factor activity, RNA polymerase II-specific"/>
    <property type="evidence" value="ECO:0007669"/>
    <property type="project" value="InterPro"/>
</dbReference>
<dbReference type="Pfam" id="PF00096">
    <property type="entry name" value="zf-C2H2"/>
    <property type="match status" value="2"/>
</dbReference>
<evidence type="ECO:0000256" key="6">
    <source>
        <dbReference type="ARBA" id="ARBA00023242"/>
    </source>
</evidence>
<name>A0A167SDK5_CALVF</name>
<dbReference type="SUPFAM" id="SSF57667">
    <property type="entry name" value="beta-beta-alpha zinc fingers"/>
    <property type="match status" value="1"/>
</dbReference>
<protein>
    <recommendedName>
        <fullName evidence="9">C2H2-type domain-containing protein</fullName>
    </recommendedName>
</protein>
<keyword evidence="6" id="KW-0539">Nucleus</keyword>
<evidence type="ECO:0000256" key="2">
    <source>
        <dbReference type="ARBA" id="ARBA00022723"/>
    </source>
</evidence>
<keyword evidence="3" id="KW-0677">Repeat</keyword>
<evidence type="ECO:0000256" key="3">
    <source>
        <dbReference type="ARBA" id="ARBA00022737"/>
    </source>
</evidence>
<keyword evidence="5" id="KW-0862">Zinc</keyword>
<evidence type="ECO:0000256" key="7">
    <source>
        <dbReference type="PROSITE-ProRule" id="PRU00042"/>
    </source>
</evidence>
<feature type="region of interest" description="Disordered" evidence="8">
    <location>
        <begin position="66"/>
        <end position="163"/>
    </location>
</feature>
<dbReference type="OrthoDB" id="6077919at2759"/>
<evidence type="ECO:0000256" key="1">
    <source>
        <dbReference type="ARBA" id="ARBA00004123"/>
    </source>
</evidence>
<evidence type="ECO:0000313" key="11">
    <source>
        <dbReference type="Proteomes" id="UP000076738"/>
    </source>
</evidence>
<feature type="domain" description="C2H2-type" evidence="9">
    <location>
        <begin position="48"/>
        <end position="77"/>
    </location>
</feature>
<dbReference type="GO" id="GO:0000785">
    <property type="term" value="C:chromatin"/>
    <property type="evidence" value="ECO:0007669"/>
    <property type="project" value="TreeGrafter"/>
</dbReference>
<sequence>MAASASPVVDSPDSPIRKTFDCDKCGSKYSRAEYLRRHARKHENVYPFKCPYPNCTKEFARSDVLLRHRRRQHPDSPLPSKRPSDSPPISPTSPVSPTSLRSARGRRRSSAASTYSAWGEQTVRFTPPPPAYAYPRGSDSPSPPADGDRFTPPLNINSKPSSFSLSLSLDRLDRLDPPALHPHSLPIVPPFQLSAGYSPTSPLYAPSPPPFGDIRLILPDGPGQAYGYLGAGVDLGSWSPASLGGSSDDPLESPYTSTPLEDHALYPHPLHELQGEDMFFPPPPPGPPSLGMDHLGSPGDGGMQSPGQFPFVDLQKLLRERGEYGTVGGP</sequence>
<feature type="region of interest" description="Disordered" evidence="8">
    <location>
        <begin position="278"/>
        <end position="309"/>
    </location>
</feature>
<evidence type="ECO:0000256" key="8">
    <source>
        <dbReference type="SAM" id="MobiDB-lite"/>
    </source>
</evidence>
<evidence type="ECO:0000256" key="5">
    <source>
        <dbReference type="ARBA" id="ARBA00022833"/>
    </source>
</evidence>
<gene>
    <name evidence="10" type="ORF">CALVIDRAFT_559608</name>
</gene>
<dbReference type="InterPro" id="IPR051059">
    <property type="entry name" value="VerF-like"/>
</dbReference>
<dbReference type="PROSITE" id="PS50157">
    <property type="entry name" value="ZINC_FINGER_C2H2_2"/>
    <property type="match status" value="2"/>
</dbReference>
<proteinExistence type="predicted"/>
<keyword evidence="2" id="KW-0479">Metal-binding</keyword>
<dbReference type="PANTHER" id="PTHR40626">
    <property type="entry name" value="MIP31509P"/>
    <property type="match status" value="1"/>
</dbReference>
<dbReference type="GO" id="GO:0005634">
    <property type="term" value="C:nucleus"/>
    <property type="evidence" value="ECO:0007669"/>
    <property type="project" value="UniProtKB-SubCell"/>
</dbReference>
<evidence type="ECO:0000259" key="9">
    <source>
        <dbReference type="PROSITE" id="PS50157"/>
    </source>
</evidence>
<evidence type="ECO:0000313" key="10">
    <source>
        <dbReference type="EMBL" id="KZP01818.1"/>
    </source>
</evidence>
<dbReference type="InterPro" id="IPR013087">
    <property type="entry name" value="Znf_C2H2_type"/>
</dbReference>
<evidence type="ECO:0000256" key="4">
    <source>
        <dbReference type="ARBA" id="ARBA00022771"/>
    </source>
</evidence>
<dbReference type="GO" id="GO:0000978">
    <property type="term" value="F:RNA polymerase II cis-regulatory region sequence-specific DNA binding"/>
    <property type="evidence" value="ECO:0007669"/>
    <property type="project" value="InterPro"/>
</dbReference>
<feature type="domain" description="C2H2-type" evidence="9">
    <location>
        <begin position="20"/>
        <end position="47"/>
    </location>
</feature>
<dbReference type="SMART" id="SM00355">
    <property type="entry name" value="ZnF_C2H2"/>
    <property type="match status" value="2"/>
</dbReference>
<dbReference type="AlphaFoldDB" id="A0A167SDK5"/>
<dbReference type="EMBL" id="KV417266">
    <property type="protein sequence ID" value="KZP01818.1"/>
    <property type="molecule type" value="Genomic_DNA"/>
</dbReference>
<dbReference type="GO" id="GO:0008270">
    <property type="term" value="F:zinc ion binding"/>
    <property type="evidence" value="ECO:0007669"/>
    <property type="project" value="UniProtKB-KW"/>
</dbReference>
<organism evidence="10 11">
    <name type="scientific">Calocera viscosa (strain TUFC12733)</name>
    <dbReference type="NCBI Taxonomy" id="1330018"/>
    <lineage>
        <taxon>Eukaryota</taxon>
        <taxon>Fungi</taxon>
        <taxon>Dikarya</taxon>
        <taxon>Basidiomycota</taxon>
        <taxon>Agaricomycotina</taxon>
        <taxon>Dacrymycetes</taxon>
        <taxon>Dacrymycetales</taxon>
        <taxon>Dacrymycetaceae</taxon>
        <taxon>Calocera</taxon>
    </lineage>
</organism>
<dbReference type="Gene3D" id="3.30.160.60">
    <property type="entry name" value="Classic Zinc Finger"/>
    <property type="match status" value="1"/>
</dbReference>
<accession>A0A167SDK5</accession>
<dbReference type="PROSITE" id="PS00028">
    <property type="entry name" value="ZINC_FINGER_C2H2_1"/>
    <property type="match status" value="2"/>
</dbReference>
<keyword evidence="11" id="KW-1185">Reference proteome</keyword>
<comment type="subcellular location">
    <subcellularLocation>
        <location evidence="1">Nucleus</location>
    </subcellularLocation>
</comment>
<keyword evidence="4 7" id="KW-0863">Zinc-finger</keyword>
<dbReference type="Proteomes" id="UP000076738">
    <property type="component" value="Unassembled WGS sequence"/>
</dbReference>
<feature type="compositionally biased region" description="Low complexity" evidence="8">
    <location>
        <begin position="92"/>
        <end position="102"/>
    </location>
</feature>
<dbReference type="InterPro" id="IPR036236">
    <property type="entry name" value="Znf_C2H2_sf"/>
</dbReference>